<evidence type="ECO:0000256" key="7">
    <source>
        <dbReference type="ARBA" id="ARBA00022989"/>
    </source>
</evidence>
<dbReference type="InterPro" id="IPR035906">
    <property type="entry name" value="MetI-like_sf"/>
</dbReference>
<reference evidence="14 15" key="1">
    <citation type="submission" date="2016-03" db="EMBL/GenBank/DDBJ databases">
        <title>Acinetobacter genomospecies 28 strain ANC 4149.</title>
        <authorList>
            <person name="Radolfova-Krizova L."/>
            <person name="Nemec A."/>
        </authorList>
    </citation>
    <scope>NUCLEOTIDE SEQUENCE [LARGE SCALE GENOMIC DNA]</scope>
    <source>
        <strain evidence="14 15">ANC 4149</strain>
    </source>
</reference>
<gene>
    <name evidence="14" type="ORF">AZH43_15780</name>
</gene>
<evidence type="ECO:0000256" key="5">
    <source>
        <dbReference type="ARBA" id="ARBA00022692"/>
    </source>
</evidence>
<dbReference type="PROSITE" id="PS50928">
    <property type="entry name" value="ABC_TM1"/>
    <property type="match status" value="1"/>
</dbReference>
<dbReference type="OrthoDB" id="9771188at2"/>
<keyword evidence="3 12" id="KW-0813">Transport</keyword>
<dbReference type="InterPro" id="IPR043429">
    <property type="entry name" value="ArtM/GltK/GlnP/TcyL/YhdX-like"/>
</dbReference>
<evidence type="ECO:0000256" key="2">
    <source>
        <dbReference type="ARBA" id="ARBA00010072"/>
    </source>
</evidence>
<evidence type="ECO:0000313" key="14">
    <source>
        <dbReference type="EMBL" id="KYQ71235.1"/>
    </source>
</evidence>
<feature type="transmembrane region" description="Helical" evidence="12">
    <location>
        <begin position="67"/>
        <end position="86"/>
    </location>
</feature>
<protein>
    <recommendedName>
        <fullName evidence="11">Glutamate/aspartate import permease protein GltK</fullName>
    </recommendedName>
</protein>
<accession>A0A151XZP8</accession>
<dbReference type="SUPFAM" id="SSF161098">
    <property type="entry name" value="MetI-like"/>
    <property type="match status" value="1"/>
</dbReference>
<feature type="transmembrane region" description="Helical" evidence="12">
    <location>
        <begin position="24"/>
        <end position="46"/>
    </location>
</feature>
<dbReference type="Gene3D" id="1.10.3720.10">
    <property type="entry name" value="MetI-like"/>
    <property type="match status" value="1"/>
</dbReference>
<keyword evidence="4" id="KW-1003">Cell membrane</keyword>
<keyword evidence="6" id="KW-0029">Amino-acid transport</keyword>
<evidence type="ECO:0000256" key="4">
    <source>
        <dbReference type="ARBA" id="ARBA00022475"/>
    </source>
</evidence>
<evidence type="ECO:0000256" key="3">
    <source>
        <dbReference type="ARBA" id="ARBA00022448"/>
    </source>
</evidence>
<feature type="transmembrane region" description="Helical" evidence="12">
    <location>
        <begin position="199"/>
        <end position="218"/>
    </location>
</feature>
<dbReference type="InterPro" id="IPR010065">
    <property type="entry name" value="AA_ABC_transptr_permease_3TM"/>
</dbReference>
<comment type="function">
    <text evidence="9">Part of the ABC transporter complex GltIJKL involved in glutamate and aspartate uptake. Probably responsible for the translocation of the substrate across the membrane.</text>
</comment>
<evidence type="ECO:0000256" key="12">
    <source>
        <dbReference type="RuleBase" id="RU363032"/>
    </source>
</evidence>
<evidence type="ECO:0000256" key="10">
    <source>
        <dbReference type="ARBA" id="ARBA00062718"/>
    </source>
</evidence>
<dbReference type="Proteomes" id="UP000076276">
    <property type="component" value="Unassembled WGS sequence"/>
</dbReference>
<evidence type="ECO:0000313" key="15">
    <source>
        <dbReference type="Proteomes" id="UP000076276"/>
    </source>
</evidence>
<dbReference type="FunFam" id="1.10.3720.10:FF:000006">
    <property type="entry name" value="Glutamate/aspartate ABC transporter, permease protein GltK"/>
    <property type="match status" value="1"/>
</dbReference>
<dbReference type="InterPro" id="IPR000515">
    <property type="entry name" value="MetI-like"/>
</dbReference>
<keyword evidence="5 12" id="KW-0812">Transmembrane</keyword>
<dbReference type="EMBL" id="LUAW01000031">
    <property type="protein sequence ID" value="KYQ71235.1"/>
    <property type="molecule type" value="Genomic_DNA"/>
</dbReference>
<comment type="similarity">
    <text evidence="2">Belongs to the binding-protein-dependent transport system permease family. HisMQ subfamily.</text>
</comment>
<feature type="domain" description="ABC transmembrane type-1" evidence="13">
    <location>
        <begin position="22"/>
        <end position="218"/>
    </location>
</feature>
<dbReference type="STRING" id="1806892.AZH43_15780"/>
<dbReference type="PANTHER" id="PTHR30614">
    <property type="entry name" value="MEMBRANE COMPONENT OF AMINO ACID ABC TRANSPORTER"/>
    <property type="match status" value="1"/>
</dbReference>
<dbReference type="NCBIfam" id="TIGR01726">
    <property type="entry name" value="HEQRo_perm_3TM"/>
    <property type="match status" value="1"/>
</dbReference>
<evidence type="ECO:0000256" key="9">
    <source>
        <dbReference type="ARBA" id="ARBA00060298"/>
    </source>
</evidence>
<dbReference type="GO" id="GO:0043190">
    <property type="term" value="C:ATP-binding cassette (ABC) transporter complex"/>
    <property type="evidence" value="ECO:0007669"/>
    <property type="project" value="InterPro"/>
</dbReference>
<keyword evidence="15" id="KW-1185">Reference proteome</keyword>
<feature type="transmembrane region" description="Helical" evidence="12">
    <location>
        <begin position="92"/>
        <end position="114"/>
    </location>
</feature>
<sequence length="227" mass="25488">MDWLTSFIQDFQQSAPALWHGLSITLKVVISATIGGVFIGTLLALMRLSSIKILNVFAKGYVNLFRSIPLLLVLMWFYFAVPFIYTGITGNYLTIDTALVSSIVAFMLFEAAYFSEIVRAGIQSIPKGQTSAAYALGMSYSQSMRLIVLPQAFRKMTPLLLQQTIILFQDSTMVYAIGLLDFFRTNYVRGDLMSLLTQYILFAGLVYFTISMIATYAVKKLQRRLSV</sequence>
<dbReference type="AlphaFoldDB" id="A0A151XZP8"/>
<evidence type="ECO:0000259" key="13">
    <source>
        <dbReference type="PROSITE" id="PS50928"/>
    </source>
</evidence>
<dbReference type="RefSeq" id="WP_067670481.1">
    <property type="nucleotide sequence ID" value="NZ_CBCSIK010000002.1"/>
</dbReference>
<evidence type="ECO:0000256" key="1">
    <source>
        <dbReference type="ARBA" id="ARBA00004429"/>
    </source>
</evidence>
<comment type="caution">
    <text evidence="14">The sequence shown here is derived from an EMBL/GenBank/DDBJ whole genome shotgun (WGS) entry which is preliminary data.</text>
</comment>
<name>A0A151XZP8_9GAMM</name>
<keyword evidence="7 12" id="KW-1133">Transmembrane helix</keyword>
<organism evidence="14 15">
    <name type="scientific">Acinetobacter pragensis</name>
    <dbReference type="NCBI Taxonomy" id="1806892"/>
    <lineage>
        <taxon>Bacteria</taxon>
        <taxon>Pseudomonadati</taxon>
        <taxon>Pseudomonadota</taxon>
        <taxon>Gammaproteobacteria</taxon>
        <taxon>Moraxellales</taxon>
        <taxon>Moraxellaceae</taxon>
        <taxon>Acinetobacter</taxon>
    </lineage>
</organism>
<evidence type="ECO:0000256" key="6">
    <source>
        <dbReference type="ARBA" id="ARBA00022970"/>
    </source>
</evidence>
<dbReference type="CDD" id="cd06261">
    <property type="entry name" value="TM_PBP2"/>
    <property type="match status" value="1"/>
</dbReference>
<feature type="transmembrane region" description="Helical" evidence="12">
    <location>
        <begin position="159"/>
        <end position="179"/>
    </location>
</feature>
<evidence type="ECO:0000256" key="8">
    <source>
        <dbReference type="ARBA" id="ARBA00023136"/>
    </source>
</evidence>
<evidence type="ECO:0000256" key="11">
    <source>
        <dbReference type="ARBA" id="ARBA00073645"/>
    </source>
</evidence>
<dbReference type="GO" id="GO:0006865">
    <property type="term" value="P:amino acid transport"/>
    <property type="evidence" value="ECO:0007669"/>
    <property type="project" value="UniProtKB-KW"/>
</dbReference>
<dbReference type="PANTHER" id="PTHR30614:SF1">
    <property type="entry name" value="GLUTAMATE_ASPARTATE IMPORT PERMEASE PROTEIN GLTK"/>
    <property type="match status" value="1"/>
</dbReference>
<keyword evidence="8 12" id="KW-0472">Membrane</keyword>
<dbReference type="Pfam" id="PF00528">
    <property type="entry name" value="BPD_transp_1"/>
    <property type="match status" value="1"/>
</dbReference>
<proteinExistence type="inferred from homology"/>
<comment type="subunit">
    <text evidence="10">The complex is composed of two ATP-binding proteins (GltL), two transmembrane proteins (GltJ and GltK) and a solute-binding protein (GltI).</text>
</comment>
<comment type="subcellular location">
    <subcellularLocation>
        <location evidence="1">Cell inner membrane</location>
        <topology evidence="1">Multi-pass membrane protein</topology>
    </subcellularLocation>
    <subcellularLocation>
        <location evidence="12">Cell membrane</location>
        <topology evidence="12">Multi-pass membrane protein</topology>
    </subcellularLocation>
</comment>
<dbReference type="GO" id="GO:0022857">
    <property type="term" value="F:transmembrane transporter activity"/>
    <property type="evidence" value="ECO:0007669"/>
    <property type="project" value="InterPro"/>
</dbReference>